<protein>
    <recommendedName>
        <fullName evidence="4">FLYWCH-type domain-containing protein</fullName>
    </recommendedName>
</protein>
<evidence type="ECO:0000256" key="2">
    <source>
        <dbReference type="ARBA" id="ARBA00022771"/>
    </source>
</evidence>
<feature type="domain" description="FLYWCH-type" evidence="4">
    <location>
        <begin position="7"/>
        <end position="55"/>
    </location>
</feature>
<dbReference type="Proteomes" id="UP000823941">
    <property type="component" value="Chromosome 6"/>
</dbReference>
<evidence type="ECO:0000256" key="1">
    <source>
        <dbReference type="ARBA" id="ARBA00022723"/>
    </source>
</evidence>
<dbReference type="Gene3D" id="2.20.25.240">
    <property type="match status" value="1"/>
</dbReference>
<keyword evidence="6" id="KW-1185">Reference proteome</keyword>
<name>A0ABQ7QY50_PLUXY</name>
<keyword evidence="2" id="KW-0863">Zinc-finger</keyword>
<reference evidence="5 6" key="1">
    <citation type="submission" date="2021-06" db="EMBL/GenBank/DDBJ databases">
        <title>A haploid diamondback moth (Plutella xylostella L.) genome assembly resolves 31 chromosomes and identifies a diamide resistance mutation.</title>
        <authorList>
            <person name="Ward C.M."/>
            <person name="Perry K.D."/>
            <person name="Baker G."/>
            <person name="Powis K."/>
            <person name="Heckel D.G."/>
            <person name="Baxter S.W."/>
        </authorList>
    </citation>
    <scope>NUCLEOTIDE SEQUENCE [LARGE SCALE GENOMIC DNA]</scope>
    <source>
        <strain evidence="5 6">LV</strain>
        <tissue evidence="5">Single pupa</tissue>
    </source>
</reference>
<dbReference type="Pfam" id="PF04500">
    <property type="entry name" value="FLYWCH"/>
    <property type="match status" value="1"/>
</dbReference>
<organism evidence="5 6">
    <name type="scientific">Plutella xylostella</name>
    <name type="common">Diamondback moth</name>
    <name type="synonym">Plutella maculipennis</name>
    <dbReference type="NCBI Taxonomy" id="51655"/>
    <lineage>
        <taxon>Eukaryota</taxon>
        <taxon>Metazoa</taxon>
        <taxon>Ecdysozoa</taxon>
        <taxon>Arthropoda</taxon>
        <taxon>Hexapoda</taxon>
        <taxon>Insecta</taxon>
        <taxon>Pterygota</taxon>
        <taxon>Neoptera</taxon>
        <taxon>Endopterygota</taxon>
        <taxon>Lepidoptera</taxon>
        <taxon>Glossata</taxon>
        <taxon>Ditrysia</taxon>
        <taxon>Yponomeutoidea</taxon>
        <taxon>Plutellidae</taxon>
        <taxon>Plutella</taxon>
    </lineage>
</organism>
<dbReference type="EMBL" id="JAHIBW010000006">
    <property type="protein sequence ID" value="KAG7309929.1"/>
    <property type="molecule type" value="Genomic_DNA"/>
</dbReference>
<proteinExistence type="predicted"/>
<evidence type="ECO:0000313" key="6">
    <source>
        <dbReference type="Proteomes" id="UP000823941"/>
    </source>
</evidence>
<keyword evidence="3" id="KW-0862">Zinc</keyword>
<accession>A0ABQ7QY50</accession>
<comment type="caution">
    <text evidence="5">The sequence shown here is derived from an EMBL/GenBank/DDBJ whole genome shotgun (WGS) entry which is preliminary data.</text>
</comment>
<evidence type="ECO:0000259" key="4">
    <source>
        <dbReference type="Pfam" id="PF04500"/>
    </source>
</evidence>
<sequence length="56" mass="6453">MIELGRYKYRLHASSLAADRVKKLWTCSKYTFRGCRASITTIGGSVIKQKNQHNHE</sequence>
<keyword evidence="1" id="KW-0479">Metal-binding</keyword>
<dbReference type="InterPro" id="IPR007588">
    <property type="entry name" value="Znf_FLYWCH"/>
</dbReference>
<evidence type="ECO:0000313" key="5">
    <source>
        <dbReference type="EMBL" id="KAG7309929.1"/>
    </source>
</evidence>
<evidence type="ECO:0000256" key="3">
    <source>
        <dbReference type="ARBA" id="ARBA00022833"/>
    </source>
</evidence>
<gene>
    <name evidence="5" type="ORF">JYU34_004443</name>
</gene>